<evidence type="ECO:0000313" key="1">
    <source>
        <dbReference type="EMBL" id="KAI3355542.1"/>
    </source>
</evidence>
<dbReference type="Proteomes" id="UP000831701">
    <property type="component" value="Chromosome 21"/>
</dbReference>
<proteinExistence type="predicted"/>
<gene>
    <name evidence="1" type="ORF">L3Q82_018372</name>
</gene>
<protein>
    <submittedName>
        <fullName evidence="1">Uncharacterized protein</fullName>
    </submittedName>
</protein>
<sequence length="388" mass="43187">MPALVQLPTPPSPPLAPPRPVRLAPLEKYSGDSWSSKRETAVIPELAHSDYPDLSRVPPCYHDLCAPISKAQLYAISGPERKAMDEYIEALLPSGIICPSSSPAGAGFLFVGKKDGSLRLCIDYSALNDIMVKNRYPLPLISSAFELPQQARVFTKLDLRNAYCLVRIREDDEWKTGFNTARGHYKYLVMPLGLTNTSAVFQSFINEVLPSCLLGPDSPAAESAVRKAEKCEFHASSVLFLGFIVSASHVPLQWSPPAEEAFKRLKRLFTTAPVLTMLYPKLQFVVEVDASNQGKAEQPFIIWTDHKNLEYLRSFEETELTPGKVGSFFFVFRFSLSYRPGSQNTKPDVLSHLYEPEPEPPANEPEPILPPDHVVGANRTRCAANKPW</sequence>
<comment type="caution">
    <text evidence="1">The sequence shown here is derived from an EMBL/GenBank/DDBJ whole genome shotgun (WGS) entry which is preliminary data.</text>
</comment>
<reference evidence="1" key="1">
    <citation type="submission" date="2022-04" db="EMBL/GenBank/DDBJ databases">
        <title>Jade perch genome.</title>
        <authorList>
            <person name="Chao B."/>
        </authorList>
    </citation>
    <scope>NUCLEOTIDE SEQUENCE</scope>
    <source>
        <strain evidence="1">CB-2022</strain>
    </source>
</reference>
<dbReference type="EMBL" id="CM041551">
    <property type="protein sequence ID" value="KAI3355542.1"/>
    <property type="molecule type" value="Genomic_DNA"/>
</dbReference>
<name>A0ACB8VIP1_9TELE</name>
<evidence type="ECO:0000313" key="2">
    <source>
        <dbReference type="Proteomes" id="UP000831701"/>
    </source>
</evidence>
<keyword evidence="2" id="KW-1185">Reference proteome</keyword>
<accession>A0ACB8VIP1</accession>
<organism evidence="1 2">
    <name type="scientific">Scortum barcoo</name>
    <name type="common">barcoo grunter</name>
    <dbReference type="NCBI Taxonomy" id="214431"/>
    <lineage>
        <taxon>Eukaryota</taxon>
        <taxon>Metazoa</taxon>
        <taxon>Chordata</taxon>
        <taxon>Craniata</taxon>
        <taxon>Vertebrata</taxon>
        <taxon>Euteleostomi</taxon>
        <taxon>Actinopterygii</taxon>
        <taxon>Neopterygii</taxon>
        <taxon>Teleostei</taxon>
        <taxon>Neoteleostei</taxon>
        <taxon>Acanthomorphata</taxon>
        <taxon>Eupercaria</taxon>
        <taxon>Centrarchiformes</taxon>
        <taxon>Terapontoidei</taxon>
        <taxon>Terapontidae</taxon>
        <taxon>Scortum</taxon>
    </lineage>
</organism>